<dbReference type="InterPro" id="IPR036388">
    <property type="entry name" value="WH-like_DNA-bd_sf"/>
</dbReference>
<dbReference type="PRINTS" id="PR00033">
    <property type="entry name" value="HTHASNC"/>
</dbReference>
<gene>
    <name evidence="5" type="ORF">C900_04909</name>
</gene>
<comment type="caution">
    <text evidence="5">The sequence shown here is derived from an EMBL/GenBank/DDBJ whole genome shotgun (WGS) entry which is preliminary data.</text>
</comment>
<accession>L8JQD5</accession>
<protein>
    <submittedName>
        <fullName evidence="5">Transcriptional regulator, AsnC family</fullName>
    </submittedName>
</protein>
<evidence type="ECO:0000256" key="2">
    <source>
        <dbReference type="ARBA" id="ARBA00023125"/>
    </source>
</evidence>
<evidence type="ECO:0000259" key="4">
    <source>
        <dbReference type="PROSITE" id="PS50956"/>
    </source>
</evidence>
<evidence type="ECO:0000256" key="3">
    <source>
        <dbReference type="ARBA" id="ARBA00023163"/>
    </source>
</evidence>
<dbReference type="PANTHER" id="PTHR30154:SF34">
    <property type="entry name" value="TRANSCRIPTIONAL REGULATOR AZLB"/>
    <property type="match status" value="1"/>
</dbReference>
<proteinExistence type="predicted"/>
<dbReference type="InterPro" id="IPR019888">
    <property type="entry name" value="Tscrpt_reg_AsnC-like"/>
</dbReference>
<reference evidence="5 6" key="1">
    <citation type="submission" date="2012-12" db="EMBL/GenBank/DDBJ databases">
        <title>Genome assembly of Fulvivirga imtechensis AK7.</title>
        <authorList>
            <person name="Nupur N."/>
            <person name="Khatri I."/>
            <person name="Kumar R."/>
            <person name="Subramanian S."/>
            <person name="Pinnaka A."/>
        </authorList>
    </citation>
    <scope>NUCLEOTIDE SEQUENCE [LARGE SCALE GENOMIC DNA]</scope>
    <source>
        <strain evidence="5 6">AK7</strain>
    </source>
</reference>
<dbReference type="GO" id="GO:0043200">
    <property type="term" value="P:response to amino acid"/>
    <property type="evidence" value="ECO:0007669"/>
    <property type="project" value="TreeGrafter"/>
</dbReference>
<evidence type="ECO:0000313" key="5">
    <source>
        <dbReference type="EMBL" id="ELR69684.1"/>
    </source>
</evidence>
<dbReference type="InterPro" id="IPR036390">
    <property type="entry name" value="WH_DNA-bd_sf"/>
</dbReference>
<dbReference type="Proteomes" id="UP000011135">
    <property type="component" value="Unassembled WGS sequence"/>
</dbReference>
<dbReference type="InterPro" id="IPR000485">
    <property type="entry name" value="AsnC-type_HTH_dom"/>
</dbReference>
<feature type="domain" description="HTH asnC-type" evidence="4">
    <location>
        <begin position="5"/>
        <end position="66"/>
    </location>
</feature>
<dbReference type="eggNOG" id="COG1522">
    <property type="taxonomic scope" value="Bacteria"/>
</dbReference>
<dbReference type="GO" id="GO:0043565">
    <property type="term" value="F:sequence-specific DNA binding"/>
    <property type="evidence" value="ECO:0007669"/>
    <property type="project" value="InterPro"/>
</dbReference>
<keyword evidence="1" id="KW-0805">Transcription regulation</keyword>
<dbReference type="GO" id="GO:0005829">
    <property type="term" value="C:cytosol"/>
    <property type="evidence" value="ECO:0007669"/>
    <property type="project" value="TreeGrafter"/>
</dbReference>
<dbReference type="Pfam" id="PF13412">
    <property type="entry name" value="HTH_24"/>
    <property type="match status" value="1"/>
</dbReference>
<dbReference type="PROSITE" id="PS50956">
    <property type="entry name" value="HTH_ASNC_2"/>
    <property type="match status" value="1"/>
</dbReference>
<name>L8JQD5_9BACT</name>
<organism evidence="5 6">
    <name type="scientific">Fulvivirga imtechensis AK7</name>
    <dbReference type="NCBI Taxonomy" id="1237149"/>
    <lineage>
        <taxon>Bacteria</taxon>
        <taxon>Pseudomonadati</taxon>
        <taxon>Bacteroidota</taxon>
        <taxon>Cytophagia</taxon>
        <taxon>Cytophagales</taxon>
        <taxon>Fulvivirgaceae</taxon>
        <taxon>Fulvivirga</taxon>
    </lineage>
</organism>
<keyword evidence="3" id="KW-0804">Transcription</keyword>
<dbReference type="CDD" id="cd00090">
    <property type="entry name" value="HTH_ARSR"/>
    <property type="match status" value="1"/>
</dbReference>
<dbReference type="SUPFAM" id="SSF46785">
    <property type="entry name" value="Winged helix' DNA-binding domain"/>
    <property type="match status" value="1"/>
</dbReference>
<dbReference type="RefSeq" id="WP_009582062.1">
    <property type="nucleotide sequence ID" value="NZ_AMZN01000070.1"/>
</dbReference>
<dbReference type="OrthoDB" id="9800326at2"/>
<dbReference type="InterPro" id="IPR011008">
    <property type="entry name" value="Dimeric_a/b-barrel"/>
</dbReference>
<dbReference type="AlphaFoldDB" id="L8JQD5"/>
<dbReference type="STRING" id="1237149.C900_04909"/>
<evidence type="ECO:0000256" key="1">
    <source>
        <dbReference type="ARBA" id="ARBA00023015"/>
    </source>
</evidence>
<keyword evidence="2" id="KW-0238">DNA-binding</keyword>
<evidence type="ECO:0000313" key="6">
    <source>
        <dbReference type="Proteomes" id="UP000011135"/>
    </source>
</evidence>
<dbReference type="Pfam" id="PF01037">
    <property type="entry name" value="AsnC_trans_reg"/>
    <property type="match status" value="1"/>
</dbReference>
<dbReference type="SMART" id="SM00344">
    <property type="entry name" value="HTH_ASNC"/>
    <property type="match status" value="1"/>
</dbReference>
<keyword evidence="6" id="KW-1185">Reference proteome</keyword>
<sequence>MDVKLDETDIKILDILQKEGRITTKALADKLNLTTTPVFERIKRLERENIIDKYVALLNPKKLDIKLTVFIFISLKNHTRSYLKSFVDEMNGYKEVLECYHVAGNFDFLLKVVIRDMDAYEAFLLTKLSVNTNIAHVQSSFVLSRNKHTTAYSVR</sequence>
<dbReference type="PATRIC" id="fig|1237149.3.peg.4377"/>
<dbReference type="InterPro" id="IPR019887">
    <property type="entry name" value="Tscrpt_reg_AsnC/Lrp_C"/>
</dbReference>
<dbReference type="SUPFAM" id="SSF54909">
    <property type="entry name" value="Dimeric alpha+beta barrel"/>
    <property type="match status" value="1"/>
</dbReference>
<dbReference type="Gene3D" id="3.30.70.920">
    <property type="match status" value="1"/>
</dbReference>
<dbReference type="GO" id="GO:0006355">
    <property type="term" value="P:regulation of DNA-templated transcription"/>
    <property type="evidence" value="ECO:0007669"/>
    <property type="project" value="UniProtKB-ARBA"/>
</dbReference>
<dbReference type="InterPro" id="IPR011991">
    <property type="entry name" value="ArsR-like_HTH"/>
</dbReference>
<dbReference type="Gene3D" id="1.10.10.10">
    <property type="entry name" value="Winged helix-like DNA-binding domain superfamily/Winged helix DNA-binding domain"/>
    <property type="match status" value="1"/>
</dbReference>
<dbReference type="EMBL" id="AMZN01000070">
    <property type="protein sequence ID" value="ELR69684.1"/>
    <property type="molecule type" value="Genomic_DNA"/>
</dbReference>
<dbReference type="PANTHER" id="PTHR30154">
    <property type="entry name" value="LEUCINE-RESPONSIVE REGULATORY PROTEIN"/>
    <property type="match status" value="1"/>
</dbReference>